<dbReference type="PROSITE" id="PS51257">
    <property type="entry name" value="PROKAR_LIPOPROTEIN"/>
    <property type="match status" value="1"/>
</dbReference>
<comment type="caution">
    <text evidence="1">The sequence shown here is derived from an EMBL/GenBank/DDBJ whole genome shotgun (WGS) entry which is preliminary data.</text>
</comment>
<dbReference type="Proteomes" id="UP000722750">
    <property type="component" value="Unassembled WGS sequence"/>
</dbReference>
<protein>
    <submittedName>
        <fullName evidence="1">Uncharacterized protein</fullName>
    </submittedName>
</protein>
<sequence length="104" mass="11333">MLGYSRKVLSVLLILAFSFLIGCSTVPVSRLSDSQLLGEYRQLKSLVSGPVSYVPTHSGVPVGDGVGSWAALEAADITKKYTINSARERLREVQEEMSFRGIMP</sequence>
<organism evidence="1 2">
    <name type="scientific">Candidatus Scalindua arabica</name>
    <dbReference type="NCBI Taxonomy" id="1127984"/>
    <lineage>
        <taxon>Bacteria</taxon>
        <taxon>Pseudomonadati</taxon>
        <taxon>Planctomycetota</taxon>
        <taxon>Candidatus Brocadiia</taxon>
        <taxon>Candidatus Brocadiales</taxon>
        <taxon>Candidatus Scalinduaceae</taxon>
        <taxon>Candidatus Scalindua</taxon>
    </lineage>
</organism>
<dbReference type="EMBL" id="JAANXD010000034">
    <property type="protein sequence ID" value="MBS1257729.1"/>
    <property type="molecule type" value="Genomic_DNA"/>
</dbReference>
<evidence type="ECO:0000313" key="2">
    <source>
        <dbReference type="Proteomes" id="UP000722750"/>
    </source>
</evidence>
<reference evidence="1" key="1">
    <citation type="journal article" date="2021" name="ISME J.">
        <title>Fine-scale metabolic discontinuity in a stratified prokaryote microbiome of a Red Sea deep halocline.</title>
        <authorList>
            <person name="Michoud G."/>
            <person name="Ngugi D.K."/>
            <person name="Barozzi A."/>
            <person name="Merlino G."/>
            <person name="Calleja M.L."/>
            <person name="Delgado-Huertas A."/>
            <person name="Moran X.A.G."/>
            <person name="Daffonchio D."/>
        </authorList>
    </citation>
    <scope>NUCLEOTIDE SEQUENCE</scope>
    <source>
        <strain evidence="1">SuakinDeep_MAG55_1</strain>
    </source>
</reference>
<dbReference type="AlphaFoldDB" id="A0A942A390"/>
<proteinExistence type="predicted"/>
<accession>A0A942A390</accession>
<gene>
    <name evidence="1" type="ORF">MAG551_00775</name>
</gene>
<name>A0A942A390_9BACT</name>
<evidence type="ECO:0000313" key="1">
    <source>
        <dbReference type="EMBL" id="MBS1257729.1"/>
    </source>
</evidence>